<evidence type="ECO:0000313" key="2">
    <source>
        <dbReference type="Proteomes" id="UP000606786"/>
    </source>
</evidence>
<name>A0A811V371_CERCA</name>
<dbReference type="Proteomes" id="UP000606786">
    <property type="component" value="Unassembled WGS sequence"/>
</dbReference>
<dbReference type="AlphaFoldDB" id="A0A811V371"/>
<sequence>MRAHFIPEMSFECAIEQDVGLMGVFYGFDLYSLLATRCWYCFLPLTAAHHLHGFPSEELCKSLALFTLTNMINLMLDLQLIFCLKDI</sequence>
<accession>A0A811V371</accession>
<proteinExistence type="predicted"/>
<keyword evidence="2" id="KW-1185">Reference proteome</keyword>
<reference evidence="1" key="1">
    <citation type="submission" date="2020-11" db="EMBL/GenBank/DDBJ databases">
        <authorList>
            <person name="Whitehead M."/>
        </authorList>
    </citation>
    <scope>NUCLEOTIDE SEQUENCE</scope>
    <source>
        <strain evidence="1">EGII</strain>
    </source>
</reference>
<evidence type="ECO:0000313" key="1">
    <source>
        <dbReference type="EMBL" id="CAD7005301.1"/>
    </source>
</evidence>
<protein>
    <submittedName>
        <fullName evidence="1">(Mediterranean fruit fly) hypothetical protein</fullName>
    </submittedName>
</protein>
<comment type="caution">
    <text evidence="1">The sequence shown here is derived from an EMBL/GenBank/DDBJ whole genome shotgun (WGS) entry which is preliminary data.</text>
</comment>
<dbReference type="EMBL" id="CAJHJT010000034">
    <property type="protein sequence ID" value="CAD7005301.1"/>
    <property type="molecule type" value="Genomic_DNA"/>
</dbReference>
<organism evidence="1 2">
    <name type="scientific">Ceratitis capitata</name>
    <name type="common">Mediterranean fruit fly</name>
    <name type="synonym">Tephritis capitata</name>
    <dbReference type="NCBI Taxonomy" id="7213"/>
    <lineage>
        <taxon>Eukaryota</taxon>
        <taxon>Metazoa</taxon>
        <taxon>Ecdysozoa</taxon>
        <taxon>Arthropoda</taxon>
        <taxon>Hexapoda</taxon>
        <taxon>Insecta</taxon>
        <taxon>Pterygota</taxon>
        <taxon>Neoptera</taxon>
        <taxon>Endopterygota</taxon>
        <taxon>Diptera</taxon>
        <taxon>Brachycera</taxon>
        <taxon>Muscomorpha</taxon>
        <taxon>Tephritoidea</taxon>
        <taxon>Tephritidae</taxon>
        <taxon>Ceratitis</taxon>
        <taxon>Ceratitis</taxon>
    </lineage>
</organism>
<gene>
    <name evidence="1" type="ORF">CCAP1982_LOCUS13658</name>
</gene>